<dbReference type="Pfam" id="PF21306">
    <property type="entry name" value="TetR_C_40"/>
    <property type="match status" value="1"/>
</dbReference>
<dbReference type="Proteomes" id="UP001592582">
    <property type="component" value="Unassembled WGS sequence"/>
</dbReference>
<dbReference type="InterPro" id="IPR049513">
    <property type="entry name" value="TetR_C_40"/>
</dbReference>
<dbReference type="InterPro" id="IPR009057">
    <property type="entry name" value="Homeodomain-like_sf"/>
</dbReference>
<dbReference type="InterPro" id="IPR001647">
    <property type="entry name" value="HTH_TetR"/>
</dbReference>
<evidence type="ECO:0000256" key="1">
    <source>
        <dbReference type="ARBA" id="ARBA00023125"/>
    </source>
</evidence>
<organism evidence="4 5">
    <name type="scientific">Streptacidiphilus alkalitolerans</name>
    <dbReference type="NCBI Taxonomy" id="3342712"/>
    <lineage>
        <taxon>Bacteria</taxon>
        <taxon>Bacillati</taxon>
        <taxon>Actinomycetota</taxon>
        <taxon>Actinomycetes</taxon>
        <taxon>Kitasatosporales</taxon>
        <taxon>Streptomycetaceae</taxon>
        <taxon>Streptacidiphilus</taxon>
    </lineage>
</organism>
<name>A0ABV6VLW6_9ACTN</name>
<dbReference type="InterPro" id="IPR050624">
    <property type="entry name" value="HTH-type_Tx_Regulator"/>
</dbReference>
<sequence>MAATEATGNRLERRKAETRRKMVDAARAMLADGRSQSASIQEITDAADVGFGSFYNHFSSKAELFEVAVLDVLDEIGTALDSIGEQDEDPSERFARSIRMTVRFARTRPELARIVVRHGLDYLESDRGVAHRARRDLEAGIAAGVFRIRNPRLALASTAGALLATLQLSLLHPEEADDRSSDDLAENLLLMFGVPAKRARVLATRELPDLVVGQSAGHRPDQ</sequence>
<protein>
    <submittedName>
        <fullName evidence="4">TetR/AcrR family transcriptional regulator</fullName>
    </submittedName>
</protein>
<dbReference type="Pfam" id="PF00440">
    <property type="entry name" value="TetR_N"/>
    <property type="match status" value="1"/>
</dbReference>
<evidence type="ECO:0000259" key="3">
    <source>
        <dbReference type="PROSITE" id="PS50977"/>
    </source>
</evidence>
<feature type="DNA-binding region" description="H-T-H motif" evidence="2">
    <location>
        <begin position="39"/>
        <end position="58"/>
    </location>
</feature>
<keyword evidence="5" id="KW-1185">Reference proteome</keyword>
<dbReference type="Gene3D" id="1.10.357.10">
    <property type="entry name" value="Tetracycline Repressor, domain 2"/>
    <property type="match status" value="1"/>
</dbReference>
<feature type="domain" description="HTH tetR-type" evidence="3">
    <location>
        <begin position="16"/>
        <end position="76"/>
    </location>
</feature>
<keyword evidence="1 2" id="KW-0238">DNA-binding</keyword>
<reference evidence="4 5" key="1">
    <citation type="submission" date="2024-09" db="EMBL/GenBank/DDBJ databases">
        <authorList>
            <person name="Lee S.D."/>
        </authorList>
    </citation>
    <scope>NUCLEOTIDE SEQUENCE [LARGE SCALE GENOMIC DNA]</scope>
    <source>
        <strain evidence="4 5">N1-1</strain>
    </source>
</reference>
<dbReference type="SUPFAM" id="SSF48498">
    <property type="entry name" value="Tetracyclin repressor-like, C-terminal domain"/>
    <property type="match status" value="1"/>
</dbReference>
<dbReference type="PANTHER" id="PTHR43479:SF11">
    <property type="entry name" value="ACREF_ENVCD OPERON REPRESSOR-RELATED"/>
    <property type="match status" value="1"/>
</dbReference>
<evidence type="ECO:0000313" key="5">
    <source>
        <dbReference type="Proteomes" id="UP001592582"/>
    </source>
</evidence>
<dbReference type="InterPro" id="IPR036271">
    <property type="entry name" value="Tet_transcr_reg_TetR-rel_C_sf"/>
</dbReference>
<dbReference type="SUPFAM" id="SSF46689">
    <property type="entry name" value="Homeodomain-like"/>
    <property type="match status" value="1"/>
</dbReference>
<comment type="caution">
    <text evidence="4">The sequence shown here is derived from an EMBL/GenBank/DDBJ whole genome shotgun (WGS) entry which is preliminary data.</text>
</comment>
<dbReference type="EMBL" id="JBHEZX010000027">
    <property type="protein sequence ID" value="MFC1414736.1"/>
    <property type="molecule type" value="Genomic_DNA"/>
</dbReference>
<gene>
    <name evidence="4" type="ORF">ACEZDG_36300</name>
</gene>
<accession>A0ABV6VLW6</accession>
<dbReference type="RefSeq" id="WP_380518800.1">
    <property type="nucleotide sequence ID" value="NZ_JBHEZX010000027.1"/>
</dbReference>
<dbReference type="PANTHER" id="PTHR43479">
    <property type="entry name" value="ACREF/ENVCD OPERON REPRESSOR-RELATED"/>
    <property type="match status" value="1"/>
</dbReference>
<evidence type="ECO:0000313" key="4">
    <source>
        <dbReference type="EMBL" id="MFC1414736.1"/>
    </source>
</evidence>
<evidence type="ECO:0000256" key="2">
    <source>
        <dbReference type="PROSITE-ProRule" id="PRU00335"/>
    </source>
</evidence>
<dbReference type="PROSITE" id="PS50977">
    <property type="entry name" value="HTH_TETR_2"/>
    <property type="match status" value="1"/>
</dbReference>
<proteinExistence type="predicted"/>